<dbReference type="OrthoDB" id="9815592at2"/>
<evidence type="ECO:0000256" key="2">
    <source>
        <dbReference type="ARBA" id="ARBA00022516"/>
    </source>
</evidence>
<dbReference type="InterPro" id="IPR001451">
    <property type="entry name" value="Hexapep"/>
</dbReference>
<organism evidence="8 9">
    <name type="scientific">Pseudomonas fluorescens</name>
    <dbReference type="NCBI Taxonomy" id="294"/>
    <lineage>
        <taxon>Bacteria</taxon>
        <taxon>Pseudomonadati</taxon>
        <taxon>Pseudomonadota</taxon>
        <taxon>Gammaproteobacteria</taxon>
        <taxon>Pseudomonadales</taxon>
        <taxon>Pseudomonadaceae</taxon>
        <taxon>Pseudomonas</taxon>
    </lineage>
</organism>
<keyword evidence="7" id="KW-0012">Acyltransferase</keyword>
<dbReference type="Gene3D" id="2.160.10.10">
    <property type="entry name" value="Hexapeptide repeat proteins"/>
    <property type="match status" value="1"/>
</dbReference>
<dbReference type="SUPFAM" id="SSF51161">
    <property type="entry name" value="Trimeric LpxA-like enzymes"/>
    <property type="match status" value="1"/>
</dbReference>
<dbReference type="AlphaFoldDB" id="A0A1B3D678"/>
<dbReference type="RefSeq" id="WP_069075522.1">
    <property type="nucleotide sequence ID" value="NZ_CP151816.1"/>
</dbReference>
<keyword evidence="4 8" id="KW-0808">Transferase</keyword>
<keyword evidence="5" id="KW-0677">Repeat</keyword>
<dbReference type="EMBL" id="CP063233">
    <property type="protein sequence ID" value="QOU06975.1"/>
    <property type="molecule type" value="Genomic_DNA"/>
</dbReference>
<dbReference type="Pfam" id="PF00132">
    <property type="entry name" value="Hexapep"/>
    <property type="match status" value="1"/>
</dbReference>
<dbReference type="GO" id="GO:0009245">
    <property type="term" value="P:lipid A biosynthetic process"/>
    <property type="evidence" value="ECO:0007669"/>
    <property type="project" value="UniProtKB-KW"/>
</dbReference>
<evidence type="ECO:0000313" key="9">
    <source>
        <dbReference type="Proteomes" id="UP000593833"/>
    </source>
</evidence>
<dbReference type="GO" id="GO:0008374">
    <property type="term" value="F:O-acyltransferase activity"/>
    <property type="evidence" value="ECO:0007669"/>
    <property type="project" value="TreeGrafter"/>
</dbReference>
<dbReference type="InterPro" id="IPR018357">
    <property type="entry name" value="Hexapep_transf_CS"/>
</dbReference>
<evidence type="ECO:0000313" key="8">
    <source>
        <dbReference type="EMBL" id="QOU06975.1"/>
    </source>
</evidence>
<evidence type="ECO:0000256" key="7">
    <source>
        <dbReference type="ARBA" id="ARBA00023315"/>
    </source>
</evidence>
<dbReference type="GO" id="GO:0016020">
    <property type="term" value="C:membrane"/>
    <property type="evidence" value="ECO:0007669"/>
    <property type="project" value="GOC"/>
</dbReference>
<accession>A0A1B3D678</accession>
<sequence length="163" mass="17055">MIRHLINIILSLLPPSRLFAARAASLRLAGIEMHPSVKFCGRGWIYGRGRLIIGEGTWLSPGVVFHTHLEAEIQIGERCDLGPGIEFIVGSHEVGTGERRAGNGTARAIVVGNGCWVGAKSVILGGVTIGDGAIIAAGAVVTRDVPAHTLVAGVPAVVKRQMP</sequence>
<evidence type="ECO:0000256" key="5">
    <source>
        <dbReference type="ARBA" id="ARBA00022737"/>
    </source>
</evidence>
<dbReference type="PROSITE" id="PS00101">
    <property type="entry name" value="HEXAPEP_TRANSFERASES"/>
    <property type="match status" value="1"/>
</dbReference>
<dbReference type="InterPro" id="IPR051159">
    <property type="entry name" value="Hexapeptide_acetyltransf"/>
</dbReference>
<comment type="similarity">
    <text evidence="1">Belongs to the transferase hexapeptide repeat family.</text>
</comment>
<proteinExistence type="inferred from homology"/>
<name>A0A1B3D678_PSEFL</name>
<evidence type="ECO:0000256" key="3">
    <source>
        <dbReference type="ARBA" id="ARBA00022556"/>
    </source>
</evidence>
<reference evidence="8 9" key="1">
    <citation type="submission" date="2020-10" db="EMBL/GenBank/DDBJ databases">
        <title>Complete genome sequence of a novel Pseudomonas fluorescens strain isolated from the flower of kumarahou (Pomaderris kumeraho).</title>
        <authorList>
            <person name="Summers M.C."/>
            <person name="Nowak V."/>
            <person name="Fairhurst M.J."/>
            <person name="Owen J.G."/>
            <person name="Gerth M.L."/>
            <person name="Patrick W.M."/>
        </authorList>
    </citation>
    <scope>NUCLEOTIDE SEQUENCE [LARGE SCALE GENOMIC DNA]</scope>
    <source>
        <strain evidence="8 9">KF1</strain>
    </source>
</reference>
<dbReference type="Proteomes" id="UP000593833">
    <property type="component" value="Chromosome"/>
</dbReference>
<dbReference type="PANTHER" id="PTHR23416">
    <property type="entry name" value="SIALIC ACID SYNTHASE-RELATED"/>
    <property type="match status" value="1"/>
</dbReference>
<gene>
    <name evidence="8" type="ORF">IM720_09685</name>
</gene>
<dbReference type="PANTHER" id="PTHR23416:SF23">
    <property type="entry name" value="ACETYLTRANSFERASE C18B11.09C-RELATED"/>
    <property type="match status" value="1"/>
</dbReference>
<keyword evidence="6" id="KW-0443">Lipid metabolism</keyword>
<protein>
    <submittedName>
        <fullName evidence="8">Transferase</fullName>
    </submittedName>
</protein>
<evidence type="ECO:0000256" key="1">
    <source>
        <dbReference type="ARBA" id="ARBA00007274"/>
    </source>
</evidence>
<keyword evidence="2" id="KW-0444">Lipid biosynthesis</keyword>
<evidence type="ECO:0000256" key="6">
    <source>
        <dbReference type="ARBA" id="ARBA00023098"/>
    </source>
</evidence>
<dbReference type="InterPro" id="IPR011004">
    <property type="entry name" value="Trimer_LpxA-like_sf"/>
</dbReference>
<evidence type="ECO:0000256" key="4">
    <source>
        <dbReference type="ARBA" id="ARBA00022679"/>
    </source>
</evidence>
<keyword evidence="3" id="KW-0441">Lipid A biosynthesis</keyword>
<dbReference type="GO" id="GO:0005829">
    <property type="term" value="C:cytosol"/>
    <property type="evidence" value="ECO:0007669"/>
    <property type="project" value="TreeGrafter"/>
</dbReference>